<evidence type="ECO:0000256" key="1">
    <source>
        <dbReference type="SAM" id="MobiDB-lite"/>
    </source>
</evidence>
<reference evidence="3 4" key="1">
    <citation type="submission" date="2021-03" db="EMBL/GenBank/DDBJ databases">
        <title>Sequencing the genomes of 1000 actinobacteria strains.</title>
        <authorList>
            <person name="Klenk H.-P."/>
        </authorList>
    </citation>
    <scope>NUCLEOTIDE SEQUENCE [LARGE SCALE GENOMIC DNA]</scope>
    <source>
        <strain evidence="3 4">DSM 18824</strain>
    </source>
</reference>
<sequence length="214" mass="22433">MNTTNHWDELKSAGQVVPPSPEVLAHARGRLETTQRRPTRRPLVALVAAGAATAAVIGGVAVYRHDAGQVSGTPAPTPAPAVPSQGAAASCVSAYSLEQLKKRPFAFDGTVLSVAPAPQRGPLPAYALTFAVNQWFTSSKPPKQVVLVTYRPPGVTSMPSESGPVYTVGSRLLVTGAVSDPTSRGSETLLLWGCGFSRPYNPTDAATWRKAFGK</sequence>
<organism evidence="3 4">
    <name type="scientific">Kribbella aluminosa</name>
    <dbReference type="NCBI Taxonomy" id="416017"/>
    <lineage>
        <taxon>Bacteria</taxon>
        <taxon>Bacillati</taxon>
        <taxon>Actinomycetota</taxon>
        <taxon>Actinomycetes</taxon>
        <taxon>Propionibacteriales</taxon>
        <taxon>Kribbellaceae</taxon>
        <taxon>Kribbella</taxon>
    </lineage>
</organism>
<dbReference type="Proteomes" id="UP000755585">
    <property type="component" value="Unassembled WGS sequence"/>
</dbReference>
<proteinExistence type="predicted"/>
<feature type="transmembrane region" description="Helical" evidence="2">
    <location>
        <begin position="43"/>
        <end position="63"/>
    </location>
</feature>
<accession>A0ABS4UGN5</accession>
<gene>
    <name evidence="3" type="ORF">JOF29_001871</name>
</gene>
<keyword evidence="2" id="KW-1133">Transmembrane helix</keyword>
<dbReference type="EMBL" id="JAGINT010000001">
    <property type="protein sequence ID" value="MBP2350788.1"/>
    <property type="molecule type" value="Genomic_DNA"/>
</dbReference>
<keyword evidence="4" id="KW-1185">Reference proteome</keyword>
<keyword evidence="2" id="KW-0812">Transmembrane</keyword>
<dbReference type="RefSeq" id="WP_209693788.1">
    <property type="nucleotide sequence ID" value="NZ_BAAAVU010000011.1"/>
</dbReference>
<evidence type="ECO:0000313" key="3">
    <source>
        <dbReference type="EMBL" id="MBP2350788.1"/>
    </source>
</evidence>
<feature type="region of interest" description="Disordered" evidence="1">
    <location>
        <begin position="1"/>
        <end position="23"/>
    </location>
</feature>
<evidence type="ECO:0000313" key="4">
    <source>
        <dbReference type="Proteomes" id="UP000755585"/>
    </source>
</evidence>
<evidence type="ECO:0000256" key="2">
    <source>
        <dbReference type="SAM" id="Phobius"/>
    </source>
</evidence>
<comment type="caution">
    <text evidence="3">The sequence shown here is derived from an EMBL/GenBank/DDBJ whole genome shotgun (WGS) entry which is preliminary data.</text>
</comment>
<protein>
    <submittedName>
        <fullName evidence="3">Uncharacterized protein</fullName>
    </submittedName>
</protein>
<keyword evidence="2" id="KW-0472">Membrane</keyword>
<feature type="compositionally biased region" description="Basic and acidic residues" evidence="1">
    <location>
        <begin position="1"/>
        <end position="11"/>
    </location>
</feature>
<name>A0ABS4UGN5_9ACTN</name>